<comment type="caution">
    <text evidence="2">The sequence shown here is derived from an EMBL/GenBank/DDBJ whole genome shotgun (WGS) entry which is preliminary data.</text>
</comment>
<reference evidence="3" key="1">
    <citation type="journal article" date="2019" name="Int. J. Syst. Evol. Microbiol.">
        <title>The Global Catalogue of Microorganisms (GCM) 10K type strain sequencing project: providing services to taxonomists for standard genome sequencing and annotation.</title>
        <authorList>
            <consortium name="The Broad Institute Genomics Platform"/>
            <consortium name="The Broad Institute Genome Sequencing Center for Infectious Disease"/>
            <person name="Wu L."/>
            <person name="Ma J."/>
        </authorList>
    </citation>
    <scope>NUCLEOTIDE SEQUENCE [LARGE SCALE GENOMIC DNA]</scope>
    <source>
        <strain evidence="3">CGMCC 4.7204</strain>
    </source>
</reference>
<proteinExistence type="predicted"/>
<feature type="region of interest" description="Disordered" evidence="1">
    <location>
        <begin position="1"/>
        <end position="42"/>
    </location>
</feature>
<name>A0ABV8L7G4_9NOCA</name>
<dbReference type="Proteomes" id="UP001595767">
    <property type="component" value="Unassembled WGS sequence"/>
</dbReference>
<gene>
    <name evidence="2" type="ORF">ACFOW8_14975</name>
</gene>
<evidence type="ECO:0000313" key="2">
    <source>
        <dbReference type="EMBL" id="MFC4126237.1"/>
    </source>
</evidence>
<dbReference type="EMBL" id="JBHSBA010000007">
    <property type="protein sequence ID" value="MFC4126237.1"/>
    <property type="molecule type" value="Genomic_DNA"/>
</dbReference>
<feature type="compositionally biased region" description="Polar residues" evidence="1">
    <location>
        <begin position="32"/>
        <end position="42"/>
    </location>
</feature>
<sequence length="180" mass="20247">MTKSNRARNRAVRQYMAENNTNYTRAARETGSAESRTSHNSTDLVRSHLRALLSDLDDDAKGRDARIEELEKQGHRIVSGGQISQHEWDITDWRTGEIIASGSDGLEGYDAAVERLDDYDTWFHIDHVCPEVPPLPVTAGIPKSLGEALADWIGSTLTSDQDIAELVGWSEERVRRCRRE</sequence>
<keyword evidence="3" id="KW-1185">Reference proteome</keyword>
<evidence type="ECO:0000313" key="3">
    <source>
        <dbReference type="Proteomes" id="UP001595767"/>
    </source>
</evidence>
<accession>A0ABV8L7G4</accession>
<feature type="compositionally biased region" description="Basic residues" evidence="1">
    <location>
        <begin position="1"/>
        <end position="11"/>
    </location>
</feature>
<organism evidence="2 3">
    <name type="scientific">Nocardia rhizosphaerae</name>
    <dbReference type="NCBI Taxonomy" id="1691571"/>
    <lineage>
        <taxon>Bacteria</taxon>
        <taxon>Bacillati</taxon>
        <taxon>Actinomycetota</taxon>
        <taxon>Actinomycetes</taxon>
        <taxon>Mycobacteriales</taxon>
        <taxon>Nocardiaceae</taxon>
        <taxon>Nocardia</taxon>
    </lineage>
</organism>
<protein>
    <submittedName>
        <fullName evidence="2">Uncharacterized protein</fullName>
    </submittedName>
</protein>
<evidence type="ECO:0000256" key="1">
    <source>
        <dbReference type="SAM" id="MobiDB-lite"/>
    </source>
</evidence>
<dbReference type="RefSeq" id="WP_378551225.1">
    <property type="nucleotide sequence ID" value="NZ_JBHSBA010000007.1"/>
</dbReference>